<dbReference type="Proteomes" id="UP000030754">
    <property type="component" value="Unassembled WGS sequence"/>
</dbReference>
<accession>U6MDC5</accession>
<protein>
    <submittedName>
        <fullName evidence="2">Uncharacterized protein</fullName>
    </submittedName>
</protein>
<dbReference type="AlphaFoldDB" id="U6MDC5"/>
<dbReference type="EMBL" id="HG722386">
    <property type="protein sequence ID" value="CDJ62237.1"/>
    <property type="molecule type" value="Genomic_DNA"/>
</dbReference>
<dbReference type="VEuPathDB" id="ToxoDB:ENH_00008710"/>
<dbReference type="RefSeq" id="XP_013439599.1">
    <property type="nucleotide sequence ID" value="XM_013584145.1"/>
</dbReference>
<proteinExistence type="predicted"/>
<dbReference type="GeneID" id="25471057"/>
<evidence type="ECO:0000256" key="1">
    <source>
        <dbReference type="SAM" id="MobiDB-lite"/>
    </source>
</evidence>
<gene>
    <name evidence="2" type="ORF">ENH_00008710</name>
</gene>
<name>U6MDC5_9EIME</name>
<evidence type="ECO:0000313" key="3">
    <source>
        <dbReference type="Proteomes" id="UP000030754"/>
    </source>
</evidence>
<feature type="non-terminal residue" evidence="2">
    <location>
        <position position="1"/>
    </location>
</feature>
<keyword evidence="3" id="KW-1185">Reference proteome</keyword>
<reference evidence="2" key="1">
    <citation type="submission" date="2013-10" db="EMBL/GenBank/DDBJ databases">
        <title>Genomic analysis of the causative agents of coccidiosis in chickens.</title>
        <authorList>
            <person name="Reid A.J."/>
            <person name="Blake D."/>
            <person name="Billington K."/>
            <person name="Browne H."/>
            <person name="Dunn M."/>
            <person name="Hung S."/>
            <person name="Kawahara F."/>
            <person name="Miranda-Saavedra D."/>
            <person name="Mourier T."/>
            <person name="Nagra H."/>
            <person name="Otto T.D."/>
            <person name="Rawlings N."/>
            <person name="Sanchez A."/>
            <person name="Sanders M."/>
            <person name="Subramaniam C."/>
            <person name="Tay Y."/>
            <person name="Dear P."/>
            <person name="Doerig C."/>
            <person name="Gruber A."/>
            <person name="Parkinson J."/>
            <person name="Shirley M."/>
            <person name="Wan K.L."/>
            <person name="Berriman M."/>
            <person name="Tomley F."/>
            <person name="Pain A."/>
        </authorList>
    </citation>
    <scope>NUCLEOTIDE SEQUENCE [LARGE SCALE GENOMIC DNA]</scope>
    <source>
        <strain evidence="2">Houghton</strain>
    </source>
</reference>
<reference evidence="2" key="2">
    <citation type="submission" date="2013-10" db="EMBL/GenBank/DDBJ databases">
        <authorList>
            <person name="Aslett M."/>
        </authorList>
    </citation>
    <scope>NUCLEOTIDE SEQUENCE [LARGE SCALE GENOMIC DNA]</scope>
    <source>
        <strain evidence="2">Houghton</strain>
    </source>
</reference>
<feature type="region of interest" description="Disordered" evidence="1">
    <location>
        <begin position="1"/>
        <end position="27"/>
    </location>
</feature>
<organism evidence="2 3">
    <name type="scientific">Eimeria necatrix</name>
    <dbReference type="NCBI Taxonomy" id="51315"/>
    <lineage>
        <taxon>Eukaryota</taxon>
        <taxon>Sar</taxon>
        <taxon>Alveolata</taxon>
        <taxon>Apicomplexa</taxon>
        <taxon>Conoidasida</taxon>
        <taxon>Coccidia</taxon>
        <taxon>Eucoccidiorida</taxon>
        <taxon>Eimeriorina</taxon>
        <taxon>Eimeriidae</taxon>
        <taxon>Eimeria</taxon>
    </lineage>
</organism>
<sequence length="140" mass="15235">ADNADAEAYAESQAGETAAGRGLGKKKTTYVAEPVKKIPPPVIMAAPTKKAAPMIIEAAPSKKGRYLAAEDEVEVPFETEHIDTEQYETAEERGLGKKKKTMYMEQPLKVAPPPKKYAPPTKAPAPIMMAAPTFFRRGYQ</sequence>
<evidence type="ECO:0000313" key="2">
    <source>
        <dbReference type="EMBL" id="CDJ62237.1"/>
    </source>
</evidence>
<dbReference type="OrthoDB" id="348168at2759"/>